<evidence type="ECO:0000313" key="2">
    <source>
        <dbReference type="EMBL" id="TEB38579.1"/>
    </source>
</evidence>
<proteinExistence type="predicted"/>
<sequence length="153" mass="17211">MPSMKTCGPSTAAGDQPRLSRGWQNSRRRVAFELRVRLKRTQAAEAPSNIPLRCNPGVVTPRDWRTVLCQVLDRDQQAAITSDVYPSAGVHYLQTVRDRHPLVFVPKFPLRQWSRLVAVSPTAAKHRAMVTRPFGEFKRERYTSGSASGSPVR</sequence>
<gene>
    <name evidence="2" type="ORF">FA13DRAFT_1704350</name>
</gene>
<name>A0A4Y7TYC8_COPMI</name>
<reference evidence="2 3" key="1">
    <citation type="journal article" date="2019" name="Nat. Ecol. Evol.">
        <title>Megaphylogeny resolves global patterns of mushroom evolution.</title>
        <authorList>
            <person name="Varga T."/>
            <person name="Krizsan K."/>
            <person name="Foldi C."/>
            <person name="Dima B."/>
            <person name="Sanchez-Garcia M."/>
            <person name="Sanchez-Ramirez S."/>
            <person name="Szollosi G.J."/>
            <person name="Szarkandi J.G."/>
            <person name="Papp V."/>
            <person name="Albert L."/>
            <person name="Andreopoulos W."/>
            <person name="Angelini C."/>
            <person name="Antonin V."/>
            <person name="Barry K.W."/>
            <person name="Bougher N.L."/>
            <person name="Buchanan P."/>
            <person name="Buyck B."/>
            <person name="Bense V."/>
            <person name="Catcheside P."/>
            <person name="Chovatia M."/>
            <person name="Cooper J."/>
            <person name="Damon W."/>
            <person name="Desjardin D."/>
            <person name="Finy P."/>
            <person name="Geml J."/>
            <person name="Haridas S."/>
            <person name="Hughes K."/>
            <person name="Justo A."/>
            <person name="Karasinski D."/>
            <person name="Kautmanova I."/>
            <person name="Kiss B."/>
            <person name="Kocsube S."/>
            <person name="Kotiranta H."/>
            <person name="LaButti K.M."/>
            <person name="Lechner B.E."/>
            <person name="Liimatainen K."/>
            <person name="Lipzen A."/>
            <person name="Lukacs Z."/>
            <person name="Mihaltcheva S."/>
            <person name="Morgado L.N."/>
            <person name="Niskanen T."/>
            <person name="Noordeloos M.E."/>
            <person name="Ohm R.A."/>
            <person name="Ortiz-Santana B."/>
            <person name="Ovrebo C."/>
            <person name="Racz N."/>
            <person name="Riley R."/>
            <person name="Savchenko A."/>
            <person name="Shiryaev A."/>
            <person name="Soop K."/>
            <person name="Spirin V."/>
            <person name="Szebenyi C."/>
            <person name="Tomsovsky M."/>
            <person name="Tulloss R.E."/>
            <person name="Uehling J."/>
            <person name="Grigoriev I.V."/>
            <person name="Vagvolgyi C."/>
            <person name="Papp T."/>
            <person name="Martin F.M."/>
            <person name="Miettinen O."/>
            <person name="Hibbett D.S."/>
            <person name="Nagy L.G."/>
        </authorList>
    </citation>
    <scope>NUCLEOTIDE SEQUENCE [LARGE SCALE GENOMIC DNA]</scope>
    <source>
        <strain evidence="2 3">FP101781</strain>
    </source>
</reference>
<feature type="region of interest" description="Disordered" evidence="1">
    <location>
        <begin position="1"/>
        <end position="20"/>
    </location>
</feature>
<accession>A0A4Y7TYC8</accession>
<evidence type="ECO:0000256" key="1">
    <source>
        <dbReference type="SAM" id="MobiDB-lite"/>
    </source>
</evidence>
<dbReference type="EMBL" id="QPFP01000002">
    <property type="protein sequence ID" value="TEB38579.1"/>
    <property type="molecule type" value="Genomic_DNA"/>
</dbReference>
<comment type="caution">
    <text evidence="2">The sequence shown here is derived from an EMBL/GenBank/DDBJ whole genome shotgun (WGS) entry which is preliminary data.</text>
</comment>
<protein>
    <submittedName>
        <fullName evidence="2">Uncharacterized protein</fullName>
    </submittedName>
</protein>
<dbReference type="Proteomes" id="UP000298030">
    <property type="component" value="Unassembled WGS sequence"/>
</dbReference>
<organism evidence="2 3">
    <name type="scientific">Coprinellus micaceus</name>
    <name type="common">Glistening ink-cap mushroom</name>
    <name type="synonym">Coprinus micaceus</name>
    <dbReference type="NCBI Taxonomy" id="71717"/>
    <lineage>
        <taxon>Eukaryota</taxon>
        <taxon>Fungi</taxon>
        <taxon>Dikarya</taxon>
        <taxon>Basidiomycota</taxon>
        <taxon>Agaricomycotina</taxon>
        <taxon>Agaricomycetes</taxon>
        <taxon>Agaricomycetidae</taxon>
        <taxon>Agaricales</taxon>
        <taxon>Agaricineae</taxon>
        <taxon>Psathyrellaceae</taxon>
        <taxon>Coprinellus</taxon>
    </lineage>
</organism>
<evidence type="ECO:0000313" key="3">
    <source>
        <dbReference type="Proteomes" id="UP000298030"/>
    </source>
</evidence>
<keyword evidence="3" id="KW-1185">Reference proteome</keyword>
<dbReference type="AlphaFoldDB" id="A0A4Y7TYC8"/>